<gene>
    <name evidence="6" type="ORF">DYBT9275_05616</name>
</gene>
<reference evidence="6" key="1">
    <citation type="submission" date="2021-04" db="EMBL/GenBank/DDBJ databases">
        <authorList>
            <person name="Rodrigo-Torres L."/>
            <person name="Arahal R. D."/>
            <person name="Lucena T."/>
        </authorList>
    </citation>
    <scope>NUCLEOTIDE SEQUENCE</scope>
    <source>
        <strain evidence="6">CECT 9275</strain>
    </source>
</reference>
<protein>
    <recommendedName>
        <fullName evidence="5">HTH luxR-type domain-containing protein</fullName>
    </recommendedName>
</protein>
<accession>A0A916NE11</accession>
<evidence type="ECO:0000256" key="1">
    <source>
        <dbReference type="PROSITE-ProRule" id="PRU00339"/>
    </source>
</evidence>
<evidence type="ECO:0000256" key="3">
    <source>
        <dbReference type="SAM" id="Phobius"/>
    </source>
</evidence>
<feature type="chain" id="PRO_5036696077" description="HTH luxR-type domain-containing protein" evidence="4">
    <location>
        <begin position="21"/>
        <end position="562"/>
    </location>
</feature>
<dbReference type="Proteomes" id="UP000680038">
    <property type="component" value="Unassembled WGS sequence"/>
</dbReference>
<keyword evidence="4" id="KW-0732">Signal</keyword>
<feature type="signal peptide" evidence="4">
    <location>
        <begin position="1"/>
        <end position="20"/>
    </location>
</feature>
<dbReference type="PROSITE" id="PS50005">
    <property type="entry name" value="TPR"/>
    <property type="match status" value="1"/>
</dbReference>
<evidence type="ECO:0000313" key="6">
    <source>
        <dbReference type="EMBL" id="CAG5016710.1"/>
    </source>
</evidence>
<name>A0A916NE11_9BACT</name>
<dbReference type="InterPro" id="IPR019734">
    <property type="entry name" value="TPR_rpt"/>
</dbReference>
<dbReference type="InterPro" id="IPR000792">
    <property type="entry name" value="Tscrpt_reg_LuxR_C"/>
</dbReference>
<dbReference type="GO" id="GO:0003677">
    <property type="term" value="F:DNA binding"/>
    <property type="evidence" value="ECO:0007669"/>
    <property type="project" value="InterPro"/>
</dbReference>
<organism evidence="6 7">
    <name type="scientific">Dyadobacter helix</name>
    <dbReference type="NCBI Taxonomy" id="2822344"/>
    <lineage>
        <taxon>Bacteria</taxon>
        <taxon>Pseudomonadati</taxon>
        <taxon>Bacteroidota</taxon>
        <taxon>Cytophagia</taxon>
        <taxon>Cytophagales</taxon>
        <taxon>Spirosomataceae</taxon>
        <taxon>Dyadobacter</taxon>
    </lineage>
</organism>
<keyword evidence="3" id="KW-0472">Membrane</keyword>
<dbReference type="Gene3D" id="1.25.40.10">
    <property type="entry name" value="Tetratricopeptide repeat domain"/>
    <property type="match status" value="2"/>
</dbReference>
<dbReference type="EMBL" id="CAJRAF010000004">
    <property type="protein sequence ID" value="CAG5016710.1"/>
    <property type="molecule type" value="Genomic_DNA"/>
</dbReference>
<sequence>MHFLKPCLLLLLLFPKPVFAQYEHLLHKTYAQKVTGIHAMYRDLSNIGDSVQQVKKTEEIKRFARRNKDRALELNVDFFLIFFSTFQQHQPRDVSLRKLKRQLESAMEEDIDFLKARSLRALAEFYWNLEGNYELAFEQYLLLDKELVAIKPEEYPEMARDLMQIGKAYYFFQDYKLAGEYFKRAVVLPETPFTTMVINDARNTLGLCYQQLNSLDSSDYYFKEVLKTTFPEAAVWKRIATGNLGTNMYLRQDYDRAIPLLEKDFYGSVAVNDYGCAAGASILLADIFRDKGELKQSAAFIRYAKENIAKAEQPERLRLLYPVMSKWYVATGDTERSRQYMDSSMTALNRFNARFSALKVLRAQQRVDRQNQELQVAGYTLERQQKIAERNLLVLLVLILCIVIVLTYFIQKKRQLTNDLKLQAATQELKIAALDLDRFTESIREKNNLIEQLESRNPEAEKTGIFRELRESTILTEDDWIAFQRLFDQAYPGFIQRARQTYPDLTTSELRYFALSRIAISAKEIAAMLGVSPNTIQVMRHRIRKKLGFADNQVMEVEINRI</sequence>
<dbReference type="SUPFAM" id="SSF48452">
    <property type="entry name" value="TPR-like"/>
    <property type="match status" value="1"/>
</dbReference>
<dbReference type="SMART" id="SM00421">
    <property type="entry name" value="HTH_LUXR"/>
    <property type="match status" value="1"/>
</dbReference>
<evidence type="ECO:0000256" key="2">
    <source>
        <dbReference type="SAM" id="Coils"/>
    </source>
</evidence>
<comment type="caution">
    <text evidence="6">The sequence shown here is derived from an EMBL/GenBank/DDBJ whole genome shotgun (WGS) entry which is preliminary data.</text>
</comment>
<dbReference type="InterPro" id="IPR016032">
    <property type="entry name" value="Sig_transdc_resp-reg_C-effctor"/>
</dbReference>
<proteinExistence type="predicted"/>
<evidence type="ECO:0000256" key="4">
    <source>
        <dbReference type="SAM" id="SignalP"/>
    </source>
</evidence>
<dbReference type="RefSeq" id="WP_215241983.1">
    <property type="nucleotide sequence ID" value="NZ_CAJRAF010000004.1"/>
</dbReference>
<dbReference type="InterPro" id="IPR036388">
    <property type="entry name" value="WH-like_DNA-bd_sf"/>
</dbReference>
<feature type="transmembrane region" description="Helical" evidence="3">
    <location>
        <begin position="392"/>
        <end position="410"/>
    </location>
</feature>
<feature type="domain" description="HTH luxR-type" evidence="5">
    <location>
        <begin position="502"/>
        <end position="559"/>
    </location>
</feature>
<keyword evidence="1" id="KW-0802">TPR repeat</keyword>
<evidence type="ECO:0000259" key="5">
    <source>
        <dbReference type="SMART" id="SM00421"/>
    </source>
</evidence>
<evidence type="ECO:0000313" key="7">
    <source>
        <dbReference type="Proteomes" id="UP000680038"/>
    </source>
</evidence>
<feature type="repeat" description="TPR" evidence="1">
    <location>
        <begin position="159"/>
        <end position="192"/>
    </location>
</feature>
<keyword evidence="2" id="KW-0175">Coiled coil</keyword>
<feature type="coiled-coil region" evidence="2">
    <location>
        <begin position="436"/>
        <end position="463"/>
    </location>
</feature>
<dbReference type="SUPFAM" id="SSF46894">
    <property type="entry name" value="C-terminal effector domain of the bipartite response regulators"/>
    <property type="match status" value="1"/>
</dbReference>
<keyword evidence="7" id="KW-1185">Reference proteome</keyword>
<dbReference type="GO" id="GO:0006355">
    <property type="term" value="P:regulation of DNA-templated transcription"/>
    <property type="evidence" value="ECO:0007669"/>
    <property type="project" value="InterPro"/>
</dbReference>
<keyword evidence="3" id="KW-1133">Transmembrane helix</keyword>
<dbReference type="AlphaFoldDB" id="A0A916NE11"/>
<dbReference type="Gene3D" id="1.10.10.10">
    <property type="entry name" value="Winged helix-like DNA-binding domain superfamily/Winged helix DNA-binding domain"/>
    <property type="match status" value="1"/>
</dbReference>
<keyword evidence="3" id="KW-0812">Transmembrane</keyword>
<dbReference type="InterPro" id="IPR011990">
    <property type="entry name" value="TPR-like_helical_dom_sf"/>
</dbReference>